<dbReference type="RefSeq" id="WP_311720167.1">
    <property type="nucleotide sequence ID" value="NZ_JAVREZ010000028.1"/>
</dbReference>
<evidence type="ECO:0000313" key="4">
    <source>
        <dbReference type="Proteomes" id="UP001183824"/>
    </source>
</evidence>
<evidence type="ECO:0000259" key="2">
    <source>
        <dbReference type="Pfam" id="PF00248"/>
    </source>
</evidence>
<dbReference type="InterPro" id="IPR036812">
    <property type="entry name" value="NAD(P)_OxRdtase_dom_sf"/>
</dbReference>
<dbReference type="SUPFAM" id="SSF51430">
    <property type="entry name" value="NAD(P)-linked oxidoreductase"/>
    <property type="match status" value="1"/>
</dbReference>
<evidence type="ECO:0000256" key="1">
    <source>
        <dbReference type="ARBA" id="ARBA00023002"/>
    </source>
</evidence>
<dbReference type="PANTHER" id="PTHR43625">
    <property type="entry name" value="AFLATOXIN B1 ALDEHYDE REDUCTASE"/>
    <property type="match status" value="1"/>
</dbReference>
<proteinExistence type="predicted"/>
<dbReference type="CDD" id="cd19088">
    <property type="entry name" value="AKR_AKR13B1"/>
    <property type="match status" value="1"/>
</dbReference>
<gene>
    <name evidence="3" type="ORF">RNB18_46240</name>
</gene>
<accession>A0ABU2VRK3</accession>
<name>A0ABU2VRK3_9ACTN</name>
<dbReference type="PRINTS" id="PR00069">
    <property type="entry name" value="ALDKETRDTASE"/>
</dbReference>
<dbReference type="PANTHER" id="PTHR43625:SF40">
    <property type="entry name" value="ALDO-KETO REDUCTASE YAKC [NADP(+)]"/>
    <property type="match status" value="1"/>
</dbReference>
<dbReference type="InterPro" id="IPR020471">
    <property type="entry name" value="AKR"/>
</dbReference>
<feature type="domain" description="NADP-dependent oxidoreductase" evidence="2">
    <location>
        <begin position="25"/>
        <end position="287"/>
    </location>
</feature>
<dbReference type="InterPro" id="IPR023210">
    <property type="entry name" value="NADP_OxRdtase_dom"/>
</dbReference>
<organism evidence="3 4">
    <name type="scientific">Streptomyces doebereineriae</name>
    <dbReference type="NCBI Taxonomy" id="3075528"/>
    <lineage>
        <taxon>Bacteria</taxon>
        <taxon>Bacillati</taxon>
        <taxon>Actinomycetota</taxon>
        <taxon>Actinomycetes</taxon>
        <taxon>Kitasatosporales</taxon>
        <taxon>Streptomycetaceae</taxon>
        <taxon>Streptomyces</taxon>
    </lineage>
</organism>
<comment type="caution">
    <text evidence="3">The sequence shown here is derived from an EMBL/GenBank/DDBJ whole genome shotgun (WGS) entry which is preliminary data.</text>
</comment>
<dbReference type="InterPro" id="IPR050791">
    <property type="entry name" value="Aldo-Keto_reductase"/>
</dbReference>
<dbReference type="Gene3D" id="3.20.20.100">
    <property type="entry name" value="NADP-dependent oxidoreductase domain"/>
    <property type="match status" value="1"/>
</dbReference>
<dbReference type="Proteomes" id="UP001183824">
    <property type="component" value="Unassembled WGS sequence"/>
</dbReference>
<dbReference type="Pfam" id="PF00248">
    <property type="entry name" value="Aldo_ket_red"/>
    <property type="match status" value="1"/>
</dbReference>
<dbReference type="NCBIfam" id="NF007695">
    <property type="entry name" value="PRK10376.1"/>
    <property type="match status" value="1"/>
</dbReference>
<protein>
    <submittedName>
        <fullName evidence="3">Aldo/keto reductase</fullName>
    </submittedName>
</protein>
<dbReference type="EMBL" id="JAVREZ010000028">
    <property type="protein sequence ID" value="MDT0487482.1"/>
    <property type="molecule type" value="Genomic_DNA"/>
</dbReference>
<evidence type="ECO:0000313" key="3">
    <source>
        <dbReference type="EMBL" id="MDT0487482.1"/>
    </source>
</evidence>
<sequence>MSDPTVRPVAASGTFSIGGDLPVHRLGYGAMQLTGPGVWGEPADRDEAIRVLRRAVELGVTLIDTADAYGPYVNENLIAEALHPYADDLLIATKGANTRPGPAQWVPDGRPEYLRQCVDGSLQRLRLDRIDLYQLHRVDPNVPLAEQVGALAELRDQGKIRHVGLSEVTVEQLVEAQQYVPIVSVQNLFNLAERGSEAVLEHCEREGIAFIPWFPLATGQLAQPGGILAEAAARHEATPAQLALAWLLHRSPVILPIPGTSKVAHLEDNVAAATISLTDDEVAQLSALG</sequence>
<keyword evidence="1" id="KW-0560">Oxidoreductase</keyword>
<reference evidence="4" key="1">
    <citation type="submission" date="2023-07" db="EMBL/GenBank/DDBJ databases">
        <title>30 novel species of actinomycetes from the DSMZ collection.</title>
        <authorList>
            <person name="Nouioui I."/>
        </authorList>
    </citation>
    <scope>NUCLEOTIDE SEQUENCE [LARGE SCALE GENOMIC DNA]</scope>
    <source>
        <strain evidence="4">DSM 41640</strain>
    </source>
</reference>
<keyword evidence="4" id="KW-1185">Reference proteome</keyword>